<keyword evidence="6 10" id="KW-0067">ATP-binding</keyword>
<dbReference type="PANTHER" id="PTHR43289">
    <property type="entry name" value="MITOGEN-ACTIVATED PROTEIN KINASE KINASE KINASE 20-RELATED"/>
    <property type="match status" value="1"/>
</dbReference>
<dbReference type="Pfam" id="PF00069">
    <property type="entry name" value="Pkinase"/>
    <property type="match status" value="1"/>
</dbReference>
<dbReference type="PROSITE" id="PS50082">
    <property type="entry name" value="WD_REPEATS_2"/>
    <property type="match status" value="1"/>
</dbReference>
<comment type="catalytic activity">
    <reaction evidence="8">
        <text>L-seryl-[protein] + ATP = O-phospho-L-seryl-[protein] + ADP + H(+)</text>
        <dbReference type="Rhea" id="RHEA:17989"/>
        <dbReference type="Rhea" id="RHEA-COMP:9863"/>
        <dbReference type="Rhea" id="RHEA-COMP:11604"/>
        <dbReference type="ChEBI" id="CHEBI:15378"/>
        <dbReference type="ChEBI" id="CHEBI:29999"/>
        <dbReference type="ChEBI" id="CHEBI:30616"/>
        <dbReference type="ChEBI" id="CHEBI:83421"/>
        <dbReference type="ChEBI" id="CHEBI:456216"/>
        <dbReference type="EC" id="2.7.11.1"/>
    </reaction>
</comment>
<dbReference type="Gene3D" id="3.30.200.20">
    <property type="entry name" value="Phosphorylase Kinase, domain 1"/>
    <property type="match status" value="1"/>
</dbReference>
<keyword evidence="5" id="KW-0418">Kinase</keyword>
<dbReference type="EMBL" id="BNJK01000001">
    <property type="protein sequence ID" value="GHO95971.1"/>
    <property type="molecule type" value="Genomic_DNA"/>
</dbReference>
<dbReference type="AlphaFoldDB" id="A0A8J3ITM8"/>
<keyword evidence="4 10" id="KW-0547">Nucleotide-binding</keyword>
<dbReference type="PROSITE" id="PS50011">
    <property type="entry name" value="PROTEIN_KINASE_DOM"/>
    <property type="match status" value="1"/>
</dbReference>
<evidence type="ECO:0000256" key="11">
    <source>
        <dbReference type="SAM" id="MobiDB-lite"/>
    </source>
</evidence>
<sequence length="766" mass="82613">MNDGDIMTTTSLGRYRLLKQIGKGGMGEVWLGEDPRLHRQVAIKTLPAQKQQDNEFLLRFEREARAAAALNHPHILPVHDFGKQNLPDDEFIAYIVMPYITGGTLADRIDAHNTNQTSMPQQEALAYLTQAAEAIDYAHKHGIIHRDIKPANMLLRTDNWLLLGDFGIARVLSNTENLTRTGVGTGTPEYIAPEQAQGRAEASSDIYSLAVLAYYLFTGKVPFKALSSYGTIVQHITSAPPVPRQINPALSLQQEQVLLHGLAKKPAERPNSACALVEELREASGNTSFLSYAPVVPRQTMPGPTTSAFSQQIFSSQNQLPITGQSHQPALRQNSTSSEEGQTSQIRGSFNTKAEHASHIRDPHATQAEPIPHIQRSLNPETDRAAKQQVSRRSLLIGGGATLAVLAGGAGTWAFTSTWQKPESTAQLTPTATDPNGPDLILHGHTKPVTSLAWSAQSLLASASEDGTVLLWNPQQQQAIQPSATARQTFQPTGPLLLSWSSDGQWLAIGNTGKGTTASLELYSSDLRKTAPGYSTAVTIPSKTVIAGLAWQNHYLTAIAAGEKPLQLHIWNTQEPQQQLDPIALTGTLSTMLSARSPLLLASPDGSLLALAEAEGVIAGQIKLSGTTVQWQQVLSPVKLDGRIKAISWMSSGTVMGALTTTNDQAFSLALWTMQKKEQDALSTDAILTTMAWSPAATSDLIAIGSKDGQVLIWKYAGSNIPAHLNSSLKAEVISLAWSPDGRWLAAGFNDKDASILVWNIQGRGF</sequence>
<dbReference type="InterPro" id="IPR015943">
    <property type="entry name" value="WD40/YVTN_repeat-like_dom_sf"/>
</dbReference>
<keyword evidence="14" id="KW-1185">Reference proteome</keyword>
<evidence type="ECO:0000256" key="1">
    <source>
        <dbReference type="ARBA" id="ARBA00012513"/>
    </source>
</evidence>
<evidence type="ECO:0000313" key="13">
    <source>
        <dbReference type="EMBL" id="GHO95971.1"/>
    </source>
</evidence>
<dbReference type="Pfam" id="PF00400">
    <property type="entry name" value="WD40"/>
    <property type="match status" value="1"/>
</dbReference>
<dbReference type="PANTHER" id="PTHR43289:SF6">
    <property type="entry name" value="SERINE_THREONINE-PROTEIN KINASE NEKL-3"/>
    <property type="match status" value="1"/>
</dbReference>
<evidence type="ECO:0000256" key="5">
    <source>
        <dbReference type="ARBA" id="ARBA00022777"/>
    </source>
</evidence>
<dbReference type="GO" id="GO:0004674">
    <property type="term" value="F:protein serine/threonine kinase activity"/>
    <property type="evidence" value="ECO:0007669"/>
    <property type="project" value="UniProtKB-KW"/>
</dbReference>
<feature type="compositionally biased region" description="Basic and acidic residues" evidence="11">
    <location>
        <begin position="353"/>
        <end position="364"/>
    </location>
</feature>
<feature type="repeat" description="WD" evidence="9">
    <location>
        <begin position="442"/>
        <end position="482"/>
    </location>
</feature>
<dbReference type="SMART" id="SM00320">
    <property type="entry name" value="WD40"/>
    <property type="match status" value="3"/>
</dbReference>
<evidence type="ECO:0000256" key="9">
    <source>
        <dbReference type="PROSITE-ProRule" id="PRU00221"/>
    </source>
</evidence>
<evidence type="ECO:0000256" key="2">
    <source>
        <dbReference type="ARBA" id="ARBA00022527"/>
    </source>
</evidence>
<dbReference type="SUPFAM" id="SSF50978">
    <property type="entry name" value="WD40 repeat-like"/>
    <property type="match status" value="1"/>
</dbReference>
<dbReference type="Proteomes" id="UP000597444">
    <property type="component" value="Unassembled WGS sequence"/>
</dbReference>
<dbReference type="InterPro" id="IPR008271">
    <property type="entry name" value="Ser/Thr_kinase_AS"/>
</dbReference>
<dbReference type="SUPFAM" id="SSF56112">
    <property type="entry name" value="Protein kinase-like (PK-like)"/>
    <property type="match status" value="1"/>
</dbReference>
<keyword evidence="3" id="KW-0808">Transferase</keyword>
<evidence type="ECO:0000256" key="8">
    <source>
        <dbReference type="ARBA" id="ARBA00048679"/>
    </source>
</evidence>
<protein>
    <recommendedName>
        <fullName evidence="1">non-specific serine/threonine protein kinase</fullName>
        <ecNumber evidence="1">2.7.11.1</ecNumber>
    </recommendedName>
</protein>
<dbReference type="RefSeq" id="WP_220206621.1">
    <property type="nucleotide sequence ID" value="NZ_BNJK01000001.1"/>
</dbReference>
<feature type="region of interest" description="Disordered" evidence="11">
    <location>
        <begin position="324"/>
        <end position="371"/>
    </location>
</feature>
<keyword evidence="2" id="KW-0723">Serine/threonine-protein kinase</keyword>
<evidence type="ECO:0000256" key="6">
    <source>
        <dbReference type="ARBA" id="ARBA00022840"/>
    </source>
</evidence>
<evidence type="ECO:0000259" key="12">
    <source>
        <dbReference type="PROSITE" id="PS50011"/>
    </source>
</evidence>
<reference evidence="13" key="1">
    <citation type="submission" date="2020-10" db="EMBL/GenBank/DDBJ databases">
        <title>Taxonomic study of unclassified bacteria belonging to the class Ktedonobacteria.</title>
        <authorList>
            <person name="Yabe S."/>
            <person name="Wang C.M."/>
            <person name="Zheng Y."/>
            <person name="Sakai Y."/>
            <person name="Cavaletti L."/>
            <person name="Monciardini P."/>
            <person name="Donadio S."/>
        </authorList>
    </citation>
    <scope>NUCLEOTIDE SEQUENCE</scope>
    <source>
        <strain evidence="13">ID150040</strain>
    </source>
</reference>
<accession>A0A8J3ITM8</accession>
<dbReference type="SMART" id="SM00220">
    <property type="entry name" value="S_TKc"/>
    <property type="match status" value="1"/>
</dbReference>
<name>A0A8J3ITM8_9CHLR</name>
<dbReference type="InterPro" id="IPR024977">
    <property type="entry name" value="Apc4-like_WD40_dom"/>
</dbReference>
<dbReference type="InterPro" id="IPR011009">
    <property type="entry name" value="Kinase-like_dom_sf"/>
</dbReference>
<dbReference type="GO" id="GO:0005524">
    <property type="term" value="F:ATP binding"/>
    <property type="evidence" value="ECO:0007669"/>
    <property type="project" value="UniProtKB-UniRule"/>
</dbReference>
<evidence type="ECO:0000256" key="10">
    <source>
        <dbReference type="PROSITE-ProRule" id="PRU10141"/>
    </source>
</evidence>
<dbReference type="FunFam" id="3.30.200.20:FF:000035">
    <property type="entry name" value="Serine/threonine protein kinase Stk1"/>
    <property type="match status" value="1"/>
</dbReference>
<comment type="caution">
    <text evidence="13">The sequence shown here is derived from an EMBL/GenBank/DDBJ whole genome shotgun (WGS) entry which is preliminary data.</text>
</comment>
<evidence type="ECO:0000256" key="7">
    <source>
        <dbReference type="ARBA" id="ARBA00047899"/>
    </source>
</evidence>
<feature type="binding site" evidence="10">
    <location>
        <position position="44"/>
    </location>
    <ligand>
        <name>ATP</name>
        <dbReference type="ChEBI" id="CHEBI:30616"/>
    </ligand>
</feature>
<evidence type="ECO:0000256" key="4">
    <source>
        <dbReference type="ARBA" id="ARBA00022741"/>
    </source>
</evidence>
<dbReference type="InterPro" id="IPR001680">
    <property type="entry name" value="WD40_rpt"/>
</dbReference>
<dbReference type="Gene3D" id="1.10.510.10">
    <property type="entry name" value="Transferase(Phosphotransferase) domain 1"/>
    <property type="match status" value="1"/>
</dbReference>
<dbReference type="InterPro" id="IPR000719">
    <property type="entry name" value="Prot_kinase_dom"/>
</dbReference>
<feature type="domain" description="Protein kinase" evidence="12">
    <location>
        <begin position="15"/>
        <end position="290"/>
    </location>
</feature>
<dbReference type="InterPro" id="IPR017441">
    <property type="entry name" value="Protein_kinase_ATP_BS"/>
</dbReference>
<feature type="compositionally biased region" description="Polar residues" evidence="11">
    <location>
        <begin position="324"/>
        <end position="352"/>
    </location>
</feature>
<gene>
    <name evidence="13" type="ORF">KSF_060190</name>
</gene>
<evidence type="ECO:0000256" key="3">
    <source>
        <dbReference type="ARBA" id="ARBA00022679"/>
    </source>
</evidence>
<organism evidence="13 14">
    <name type="scientific">Reticulibacter mediterranei</name>
    <dbReference type="NCBI Taxonomy" id="2778369"/>
    <lineage>
        <taxon>Bacteria</taxon>
        <taxon>Bacillati</taxon>
        <taxon>Chloroflexota</taxon>
        <taxon>Ktedonobacteria</taxon>
        <taxon>Ktedonobacterales</taxon>
        <taxon>Reticulibacteraceae</taxon>
        <taxon>Reticulibacter</taxon>
    </lineage>
</organism>
<proteinExistence type="predicted"/>
<evidence type="ECO:0000313" key="14">
    <source>
        <dbReference type="Proteomes" id="UP000597444"/>
    </source>
</evidence>
<dbReference type="EC" id="2.7.11.1" evidence="1"/>
<dbReference type="InterPro" id="IPR036322">
    <property type="entry name" value="WD40_repeat_dom_sf"/>
</dbReference>
<dbReference type="CDD" id="cd14014">
    <property type="entry name" value="STKc_PknB_like"/>
    <property type="match status" value="1"/>
</dbReference>
<comment type="catalytic activity">
    <reaction evidence="7">
        <text>L-threonyl-[protein] + ATP = O-phospho-L-threonyl-[protein] + ADP + H(+)</text>
        <dbReference type="Rhea" id="RHEA:46608"/>
        <dbReference type="Rhea" id="RHEA-COMP:11060"/>
        <dbReference type="Rhea" id="RHEA-COMP:11605"/>
        <dbReference type="ChEBI" id="CHEBI:15378"/>
        <dbReference type="ChEBI" id="CHEBI:30013"/>
        <dbReference type="ChEBI" id="CHEBI:30616"/>
        <dbReference type="ChEBI" id="CHEBI:61977"/>
        <dbReference type="ChEBI" id="CHEBI:456216"/>
        <dbReference type="EC" id="2.7.11.1"/>
    </reaction>
</comment>
<dbReference type="PROSITE" id="PS00107">
    <property type="entry name" value="PROTEIN_KINASE_ATP"/>
    <property type="match status" value="1"/>
</dbReference>
<dbReference type="Gene3D" id="2.130.10.10">
    <property type="entry name" value="YVTN repeat-like/Quinoprotein amine dehydrogenase"/>
    <property type="match status" value="2"/>
</dbReference>
<keyword evidence="9" id="KW-0853">WD repeat</keyword>
<dbReference type="PROSITE" id="PS00108">
    <property type="entry name" value="PROTEIN_KINASE_ST"/>
    <property type="match status" value="1"/>
</dbReference>
<dbReference type="PROSITE" id="PS50294">
    <property type="entry name" value="WD_REPEATS_REGION"/>
    <property type="match status" value="1"/>
</dbReference>
<dbReference type="Pfam" id="PF12894">
    <property type="entry name" value="ANAPC4_WD40"/>
    <property type="match status" value="1"/>
</dbReference>